<sequence>MALLSAILAAFANKLLFIRQSSISINCNRVATYSANPLKKMSVDVINNEHKKGQHSWPCQSFFCEANL</sequence>
<comment type="caution">
    <text evidence="1">The sequence shown here is derived from an EMBL/GenBank/DDBJ whole genome shotgun (WGS) entry which is preliminary data.</text>
</comment>
<evidence type="ECO:0000313" key="2">
    <source>
        <dbReference type="Proteomes" id="UP000256478"/>
    </source>
</evidence>
<dbReference type="Proteomes" id="UP000256478">
    <property type="component" value="Unassembled WGS sequence"/>
</dbReference>
<dbReference type="EMBL" id="QUOU01000001">
    <property type="protein sequence ID" value="REL27885.1"/>
    <property type="molecule type" value="Genomic_DNA"/>
</dbReference>
<dbReference type="AlphaFoldDB" id="A0A3E0TVC1"/>
<reference evidence="1 2" key="1">
    <citation type="submission" date="2018-08" db="EMBL/GenBank/DDBJ databases">
        <title>Thalassotalea euphylliae genome.</title>
        <authorList>
            <person name="Summers S."/>
            <person name="Rice S.A."/>
            <person name="Freckelton M.L."/>
            <person name="Nedved B.T."/>
            <person name="Hadfield M.G."/>
        </authorList>
    </citation>
    <scope>NUCLEOTIDE SEQUENCE [LARGE SCALE GENOMIC DNA]</scope>
    <source>
        <strain evidence="1 2">H1</strain>
    </source>
</reference>
<organism evidence="1 2">
    <name type="scientific">Thalassotalea euphylliae</name>
    <dbReference type="NCBI Taxonomy" id="1655234"/>
    <lineage>
        <taxon>Bacteria</taxon>
        <taxon>Pseudomonadati</taxon>
        <taxon>Pseudomonadota</taxon>
        <taxon>Gammaproteobacteria</taxon>
        <taxon>Alteromonadales</taxon>
        <taxon>Colwelliaceae</taxon>
        <taxon>Thalassotalea</taxon>
    </lineage>
</organism>
<protein>
    <submittedName>
        <fullName evidence="1">Uncharacterized protein</fullName>
    </submittedName>
</protein>
<gene>
    <name evidence="1" type="ORF">DXX93_15850</name>
</gene>
<evidence type="ECO:0000313" key="1">
    <source>
        <dbReference type="EMBL" id="REL27885.1"/>
    </source>
</evidence>
<name>A0A3E0TVC1_9GAMM</name>
<proteinExistence type="predicted"/>
<accession>A0A3E0TVC1</accession>